<dbReference type="AlphaFoldDB" id="R0K3T6"/>
<accession>R0K3T6</accession>
<evidence type="ECO:0000313" key="1">
    <source>
        <dbReference type="EMBL" id="EOA87748.1"/>
    </source>
</evidence>
<dbReference type="eggNOG" id="KOG0052">
    <property type="taxonomic scope" value="Eukaryota"/>
</dbReference>
<dbReference type="Gene3D" id="3.40.50.300">
    <property type="entry name" value="P-loop containing nucleotide triphosphate hydrolases"/>
    <property type="match status" value="1"/>
</dbReference>
<gene>
    <name evidence="1" type="ORF">SETTUDRAFT_168893</name>
</gene>
<dbReference type="EMBL" id="KB908570">
    <property type="protein sequence ID" value="EOA87748.1"/>
    <property type="molecule type" value="Genomic_DNA"/>
</dbReference>
<sequence>MAMSRLSNKTLVVAGSGATMATGNLIYRLGGINLQDLEKLHQKSINSYEKAVQELKDTNELYFYTPRHRVTVKDRVESADGLLLVVTPPLQAGDAFFTKDFVDEIKSSESFFMKGKAIILIKTPETHELSESEYNDSVRSIKAALQNLGISAESTPFIPSDLHGENFIELSSKTPWYNSVTLVTSLDEIL</sequence>
<dbReference type="RefSeq" id="XP_008024631.1">
    <property type="nucleotide sequence ID" value="XM_008026440.1"/>
</dbReference>
<dbReference type="InterPro" id="IPR027417">
    <property type="entry name" value="P-loop_NTPase"/>
</dbReference>
<dbReference type="STRING" id="671987.R0K3T6"/>
<name>R0K3T6_EXST2</name>
<reference evidence="1 2" key="1">
    <citation type="journal article" date="2012" name="PLoS Pathog.">
        <title>Diverse lifestyles and strategies of plant pathogenesis encoded in the genomes of eighteen Dothideomycetes fungi.</title>
        <authorList>
            <person name="Ohm R.A."/>
            <person name="Feau N."/>
            <person name="Henrissat B."/>
            <person name="Schoch C.L."/>
            <person name="Horwitz B.A."/>
            <person name="Barry K.W."/>
            <person name="Condon B.J."/>
            <person name="Copeland A.C."/>
            <person name="Dhillon B."/>
            <person name="Glaser F."/>
            <person name="Hesse C.N."/>
            <person name="Kosti I."/>
            <person name="LaButti K."/>
            <person name="Lindquist E.A."/>
            <person name="Lucas S."/>
            <person name="Salamov A.A."/>
            <person name="Bradshaw R.E."/>
            <person name="Ciuffetti L."/>
            <person name="Hamelin R.C."/>
            <person name="Kema G.H.J."/>
            <person name="Lawrence C."/>
            <person name="Scott J.A."/>
            <person name="Spatafora J.W."/>
            <person name="Turgeon B.G."/>
            <person name="de Wit P.J.G.M."/>
            <person name="Zhong S."/>
            <person name="Goodwin S.B."/>
            <person name="Grigoriev I.V."/>
        </authorList>
    </citation>
    <scope>NUCLEOTIDE SEQUENCE [LARGE SCALE GENOMIC DNA]</scope>
    <source>
        <strain evidence="2">28A</strain>
    </source>
</reference>
<reference evidence="1 2" key="2">
    <citation type="journal article" date="2013" name="PLoS Genet.">
        <title>Comparative genome structure, secondary metabolite, and effector coding capacity across Cochliobolus pathogens.</title>
        <authorList>
            <person name="Condon B.J."/>
            <person name="Leng Y."/>
            <person name="Wu D."/>
            <person name="Bushley K.E."/>
            <person name="Ohm R.A."/>
            <person name="Otillar R."/>
            <person name="Martin J."/>
            <person name="Schackwitz W."/>
            <person name="Grimwood J."/>
            <person name="MohdZainudin N."/>
            <person name="Xue C."/>
            <person name="Wang R."/>
            <person name="Manning V.A."/>
            <person name="Dhillon B."/>
            <person name="Tu Z.J."/>
            <person name="Steffenson B.J."/>
            <person name="Salamov A."/>
            <person name="Sun H."/>
            <person name="Lowry S."/>
            <person name="LaButti K."/>
            <person name="Han J."/>
            <person name="Copeland A."/>
            <person name="Lindquist E."/>
            <person name="Barry K."/>
            <person name="Schmutz J."/>
            <person name="Baker S.E."/>
            <person name="Ciuffetti L.M."/>
            <person name="Grigoriev I.V."/>
            <person name="Zhong S."/>
            <person name="Turgeon B.G."/>
        </authorList>
    </citation>
    <scope>NUCLEOTIDE SEQUENCE [LARGE SCALE GENOMIC DNA]</scope>
    <source>
        <strain evidence="2">28A</strain>
    </source>
</reference>
<organism evidence="1 2">
    <name type="scientific">Exserohilum turcicum (strain 28A)</name>
    <name type="common">Northern leaf blight fungus</name>
    <name type="synonym">Setosphaeria turcica</name>
    <dbReference type="NCBI Taxonomy" id="671987"/>
    <lineage>
        <taxon>Eukaryota</taxon>
        <taxon>Fungi</taxon>
        <taxon>Dikarya</taxon>
        <taxon>Ascomycota</taxon>
        <taxon>Pezizomycotina</taxon>
        <taxon>Dothideomycetes</taxon>
        <taxon>Pleosporomycetidae</taxon>
        <taxon>Pleosporales</taxon>
        <taxon>Pleosporineae</taxon>
        <taxon>Pleosporaceae</taxon>
        <taxon>Exserohilum</taxon>
    </lineage>
</organism>
<protein>
    <submittedName>
        <fullName evidence="1">Uncharacterized protein</fullName>
    </submittedName>
</protein>
<dbReference type="GeneID" id="19400708"/>
<dbReference type="Proteomes" id="UP000016935">
    <property type="component" value="Unassembled WGS sequence"/>
</dbReference>
<proteinExistence type="predicted"/>
<evidence type="ECO:0000313" key="2">
    <source>
        <dbReference type="Proteomes" id="UP000016935"/>
    </source>
</evidence>
<keyword evidence="2" id="KW-1185">Reference proteome</keyword>
<dbReference type="HOGENOM" id="CLU_122984_0_0_1"/>
<dbReference type="OrthoDB" id="3524701at2759"/>